<evidence type="ECO:0000313" key="2">
    <source>
        <dbReference type="Proteomes" id="UP000886501"/>
    </source>
</evidence>
<sequence length="339" mass="36199">MRWFTLVFSVTLFYSLSFVNAIPHDIDEKRHWLHRRQDFSGDSPIPVPVALRPSTSGGLKSESSSVVASTPLPETSKSSLDLPSSTSSSTPEPSPPTFEPPPESSSSSVSSSSSSISSSSSSSSSSTRSSTSSSSSPTTTRRPDTQDYTSYHRFSSTLEVPSDTLTANGNIATGSGSGNSFLKDKAAMGSVFAIVGLIGVAIVLGVIFFLVKKARQRKDEEEEAYFEKLPANNSNGGGNEYGLGPSATDLAAPANTQAYMSRDVHYGATNQYPNHFANYNGLEYPPERGSIAERPGSYVPGTAYAAAMAQRGPYSYEGQVEDPNSVPNHPFADPDNRRY</sequence>
<proteinExistence type="predicted"/>
<comment type="caution">
    <text evidence="1">The sequence shown here is derived from an EMBL/GenBank/DDBJ whole genome shotgun (WGS) entry which is preliminary data.</text>
</comment>
<organism evidence="1 2">
    <name type="scientific">Thelephora ganbajun</name>
    <name type="common">Ganba fungus</name>
    <dbReference type="NCBI Taxonomy" id="370292"/>
    <lineage>
        <taxon>Eukaryota</taxon>
        <taxon>Fungi</taxon>
        <taxon>Dikarya</taxon>
        <taxon>Basidiomycota</taxon>
        <taxon>Agaricomycotina</taxon>
        <taxon>Agaricomycetes</taxon>
        <taxon>Thelephorales</taxon>
        <taxon>Thelephoraceae</taxon>
        <taxon>Thelephora</taxon>
    </lineage>
</organism>
<accession>A0ACB6ZNY7</accession>
<name>A0ACB6ZNY7_THEGA</name>
<keyword evidence="2" id="KW-1185">Reference proteome</keyword>
<dbReference type="EMBL" id="MU117978">
    <property type="protein sequence ID" value="KAF9651120.1"/>
    <property type="molecule type" value="Genomic_DNA"/>
</dbReference>
<protein>
    <submittedName>
        <fullName evidence="1">Uncharacterized protein</fullName>
    </submittedName>
</protein>
<gene>
    <name evidence="1" type="ORF">BDM02DRAFT_3184834</name>
</gene>
<reference evidence="1" key="2">
    <citation type="journal article" date="2020" name="Nat. Commun.">
        <title>Large-scale genome sequencing of mycorrhizal fungi provides insights into the early evolution of symbiotic traits.</title>
        <authorList>
            <person name="Miyauchi S."/>
            <person name="Kiss E."/>
            <person name="Kuo A."/>
            <person name="Drula E."/>
            <person name="Kohler A."/>
            <person name="Sanchez-Garcia M."/>
            <person name="Morin E."/>
            <person name="Andreopoulos B."/>
            <person name="Barry K.W."/>
            <person name="Bonito G."/>
            <person name="Buee M."/>
            <person name="Carver A."/>
            <person name="Chen C."/>
            <person name="Cichocki N."/>
            <person name="Clum A."/>
            <person name="Culley D."/>
            <person name="Crous P.W."/>
            <person name="Fauchery L."/>
            <person name="Girlanda M."/>
            <person name="Hayes R.D."/>
            <person name="Keri Z."/>
            <person name="LaButti K."/>
            <person name="Lipzen A."/>
            <person name="Lombard V."/>
            <person name="Magnuson J."/>
            <person name="Maillard F."/>
            <person name="Murat C."/>
            <person name="Nolan M."/>
            <person name="Ohm R.A."/>
            <person name="Pangilinan J."/>
            <person name="Pereira M.F."/>
            <person name="Perotto S."/>
            <person name="Peter M."/>
            <person name="Pfister S."/>
            <person name="Riley R."/>
            <person name="Sitrit Y."/>
            <person name="Stielow J.B."/>
            <person name="Szollosi G."/>
            <person name="Zifcakova L."/>
            <person name="Stursova M."/>
            <person name="Spatafora J.W."/>
            <person name="Tedersoo L."/>
            <person name="Vaario L.M."/>
            <person name="Yamada A."/>
            <person name="Yan M."/>
            <person name="Wang P."/>
            <person name="Xu J."/>
            <person name="Bruns T."/>
            <person name="Baldrian P."/>
            <person name="Vilgalys R."/>
            <person name="Dunand C."/>
            <person name="Henrissat B."/>
            <person name="Grigoriev I.V."/>
            <person name="Hibbett D."/>
            <person name="Nagy L.G."/>
            <person name="Martin F.M."/>
        </authorList>
    </citation>
    <scope>NUCLEOTIDE SEQUENCE</scope>
    <source>
        <strain evidence="1">P2</strain>
    </source>
</reference>
<dbReference type="Proteomes" id="UP000886501">
    <property type="component" value="Unassembled WGS sequence"/>
</dbReference>
<evidence type="ECO:0000313" key="1">
    <source>
        <dbReference type="EMBL" id="KAF9651120.1"/>
    </source>
</evidence>
<reference evidence="1" key="1">
    <citation type="submission" date="2019-10" db="EMBL/GenBank/DDBJ databases">
        <authorList>
            <consortium name="DOE Joint Genome Institute"/>
            <person name="Kuo A."/>
            <person name="Miyauchi S."/>
            <person name="Kiss E."/>
            <person name="Drula E."/>
            <person name="Kohler A."/>
            <person name="Sanchez-Garcia M."/>
            <person name="Andreopoulos B."/>
            <person name="Barry K.W."/>
            <person name="Bonito G."/>
            <person name="Buee M."/>
            <person name="Carver A."/>
            <person name="Chen C."/>
            <person name="Cichocki N."/>
            <person name="Clum A."/>
            <person name="Culley D."/>
            <person name="Crous P.W."/>
            <person name="Fauchery L."/>
            <person name="Girlanda M."/>
            <person name="Hayes R."/>
            <person name="Keri Z."/>
            <person name="Labutti K."/>
            <person name="Lipzen A."/>
            <person name="Lombard V."/>
            <person name="Magnuson J."/>
            <person name="Maillard F."/>
            <person name="Morin E."/>
            <person name="Murat C."/>
            <person name="Nolan M."/>
            <person name="Ohm R."/>
            <person name="Pangilinan J."/>
            <person name="Pereira M."/>
            <person name="Perotto S."/>
            <person name="Peter M."/>
            <person name="Riley R."/>
            <person name="Sitrit Y."/>
            <person name="Stielow B."/>
            <person name="Szollosi G."/>
            <person name="Zifcakova L."/>
            <person name="Stursova M."/>
            <person name="Spatafora J.W."/>
            <person name="Tedersoo L."/>
            <person name="Vaario L.-M."/>
            <person name="Yamada A."/>
            <person name="Yan M."/>
            <person name="Wang P."/>
            <person name="Xu J."/>
            <person name="Bruns T."/>
            <person name="Baldrian P."/>
            <person name="Vilgalys R."/>
            <person name="Henrissat B."/>
            <person name="Grigoriev I.V."/>
            <person name="Hibbett D."/>
            <person name="Nagy L.G."/>
            <person name="Martin F.M."/>
        </authorList>
    </citation>
    <scope>NUCLEOTIDE SEQUENCE</scope>
    <source>
        <strain evidence="1">P2</strain>
    </source>
</reference>